<keyword evidence="13" id="KW-0694">RNA-binding</keyword>
<evidence type="ECO:0000256" key="2">
    <source>
        <dbReference type="ARBA" id="ARBA00022578"/>
    </source>
</evidence>
<keyword evidence="6" id="KW-0540">Nuclease</keyword>
<keyword evidence="11" id="KW-0067">ATP-binding</keyword>
<dbReference type="VEuPathDB" id="FungiDB:VP01_1542g2"/>
<comment type="function">
    <text evidence="1">The aspartyl protease (PR) mediates the proteolytic cleavages of the Gag and Gag-Pol polyproteins after assembly of the VLP.</text>
</comment>
<dbReference type="GO" id="GO:0006310">
    <property type="term" value="P:DNA recombination"/>
    <property type="evidence" value="ECO:0007669"/>
    <property type="project" value="UniProtKB-KW"/>
</dbReference>
<dbReference type="GO" id="GO:0005634">
    <property type="term" value="C:nucleus"/>
    <property type="evidence" value="ECO:0007669"/>
    <property type="project" value="UniProtKB-ARBA"/>
</dbReference>
<comment type="catalytic activity">
    <reaction evidence="19">
        <text>DNA(n) + a 2'-deoxyribonucleoside 5'-triphosphate = DNA(n+1) + diphosphate</text>
        <dbReference type="Rhea" id="RHEA:22508"/>
        <dbReference type="Rhea" id="RHEA-COMP:17339"/>
        <dbReference type="Rhea" id="RHEA-COMP:17340"/>
        <dbReference type="ChEBI" id="CHEBI:33019"/>
        <dbReference type="ChEBI" id="CHEBI:61560"/>
        <dbReference type="ChEBI" id="CHEBI:173112"/>
        <dbReference type="EC" id="2.7.7.49"/>
    </reaction>
</comment>
<evidence type="ECO:0000256" key="20">
    <source>
        <dbReference type="ARBA" id="ARBA00049244"/>
    </source>
</evidence>
<evidence type="ECO:0000256" key="8">
    <source>
        <dbReference type="ARBA" id="ARBA00022741"/>
    </source>
</evidence>
<evidence type="ECO:0000313" key="23">
    <source>
        <dbReference type="EMBL" id="KNZ60513.1"/>
    </source>
</evidence>
<keyword evidence="16" id="KW-0808">Transferase</keyword>
<evidence type="ECO:0000256" key="13">
    <source>
        <dbReference type="ARBA" id="ARBA00022884"/>
    </source>
</evidence>
<evidence type="ECO:0000256" key="15">
    <source>
        <dbReference type="ARBA" id="ARBA00022918"/>
    </source>
</evidence>
<evidence type="ECO:0000256" key="6">
    <source>
        <dbReference type="ARBA" id="ARBA00022722"/>
    </source>
</evidence>
<evidence type="ECO:0000256" key="14">
    <source>
        <dbReference type="ARBA" id="ARBA00022908"/>
    </source>
</evidence>
<evidence type="ECO:0000256" key="5">
    <source>
        <dbReference type="ARBA" id="ARBA00022695"/>
    </source>
</evidence>
<keyword evidence="9" id="KW-0255">Endonuclease</keyword>
<dbReference type="OrthoDB" id="7691805at2759"/>
<feature type="non-terminal residue" evidence="23">
    <location>
        <position position="1"/>
    </location>
</feature>
<evidence type="ECO:0000256" key="7">
    <source>
        <dbReference type="ARBA" id="ARBA00022723"/>
    </source>
</evidence>
<keyword evidence="2" id="KW-0815">Transposition</keyword>
<evidence type="ECO:0000256" key="4">
    <source>
        <dbReference type="ARBA" id="ARBA00022670"/>
    </source>
</evidence>
<dbReference type="GO" id="GO:0003887">
    <property type="term" value="F:DNA-directed DNA polymerase activity"/>
    <property type="evidence" value="ECO:0007669"/>
    <property type="project" value="UniProtKB-KW"/>
</dbReference>
<dbReference type="GO" id="GO:0005524">
    <property type="term" value="F:ATP binding"/>
    <property type="evidence" value="ECO:0007669"/>
    <property type="project" value="UniProtKB-KW"/>
</dbReference>
<dbReference type="Gene3D" id="3.30.420.10">
    <property type="entry name" value="Ribonuclease H-like superfamily/Ribonuclease H"/>
    <property type="match status" value="1"/>
</dbReference>
<dbReference type="InterPro" id="IPR054722">
    <property type="entry name" value="PolX-like_BBD"/>
</dbReference>
<keyword evidence="12" id="KW-0460">Magnesium</keyword>
<reference evidence="23 24" key="1">
    <citation type="submission" date="2015-08" db="EMBL/GenBank/DDBJ databases">
        <title>Next Generation Sequencing and Analysis of the Genome of Puccinia sorghi L Schw, the Causal Agent of Maize Common Rust.</title>
        <authorList>
            <person name="Rochi L."/>
            <person name="Burguener G."/>
            <person name="Darino M."/>
            <person name="Turjanski A."/>
            <person name="Kreff E."/>
            <person name="Dieguez M.J."/>
            <person name="Sacco F."/>
        </authorList>
    </citation>
    <scope>NUCLEOTIDE SEQUENCE [LARGE SCALE GENOMIC DNA]</scope>
    <source>
        <strain evidence="23 24">RO10H11247</strain>
    </source>
</reference>
<keyword evidence="14" id="KW-0229">DNA integration</keyword>
<protein>
    <recommendedName>
        <fullName evidence="22">Integrase catalytic domain-containing protein</fullName>
    </recommendedName>
</protein>
<keyword evidence="7" id="KW-0479">Metal-binding</keyword>
<comment type="caution">
    <text evidence="23">The sequence shown here is derived from an EMBL/GenBank/DDBJ whole genome shotgun (WGS) entry which is preliminary data.</text>
</comment>
<dbReference type="EMBL" id="LAVV01006031">
    <property type="protein sequence ID" value="KNZ60513.1"/>
    <property type="molecule type" value="Genomic_DNA"/>
</dbReference>
<dbReference type="GO" id="GO:0003964">
    <property type="term" value="F:RNA-directed DNA polymerase activity"/>
    <property type="evidence" value="ECO:0007669"/>
    <property type="project" value="UniProtKB-KW"/>
</dbReference>
<evidence type="ECO:0000256" key="3">
    <source>
        <dbReference type="ARBA" id="ARBA00022612"/>
    </source>
</evidence>
<organism evidence="23 24">
    <name type="scientific">Puccinia sorghi</name>
    <dbReference type="NCBI Taxonomy" id="27349"/>
    <lineage>
        <taxon>Eukaryota</taxon>
        <taxon>Fungi</taxon>
        <taxon>Dikarya</taxon>
        <taxon>Basidiomycota</taxon>
        <taxon>Pucciniomycotina</taxon>
        <taxon>Pucciniomycetes</taxon>
        <taxon>Pucciniales</taxon>
        <taxon>Pucciniaceae</taxon>
        <taxon>Puccinia</taxon>
    </lineage>
</organism>
<evidence type="ECO:0000256" key="18">
    <source>
        <dbReference type="ARBA" id="ARBA00023172"/>
    </source>
</evidence>
<dbReference type="PANTHER" id="PTHR42648">
    <property type="entry name" value="TRANSPOSASE, PUTATIVE-RELATED"/>
    <property type="match status" value="1"/>
</dbReference>
<evidence type="ECO:0000256" key="9">
    <source>
        <dbReference type="ARBA" id="ARBA00022759"/>
    </source>
</evidence>
<dbReference type="GO" id="GO:0004519">
    <property type="term" value="F:endonuclease activity"/>
    <property type="evidence" value="ECO:0007669"/>
    <property type="project" value="UniProtKB-KW"/>
</dbReference>
<keyword evidence="15" id="KW-0695">RNA-directed DNA polymerase</keyword>
<name>A0A0L6VIC2_9BASI</name>
<dbReference type="InterPro" id="IPR039537">
    <property type="entry name" value="Retrotran_Ty1/copia-like"/>
</dbReference>
<dbReference type="Proteomes" id="UP000037035">
    <property type="component" value="Unassembled WGS sequence"/>
</dbReference>
<keyword evidence="8" id="KW-0547">Nucleotide-binding</keyword>
<evidence type="ECO:0000256" key="11">
    <source>
        <dbReference type="ARBA" id="ARBA00022840"/>
    </source>
</evidence>
<proteinExistence type="predicted"/>
<keyword evidence="17" id="KW-0917">Virion maturation</keyword>
<keyword evidence="24" id="KW-1185">Reference proteome</keyword>
<keyword evidence="5" id="KW-0548">Nucleotidyltransferase</keyword>
<dbReference type="InterPro" id="IPR001584">
    <property type="entry name" value="Integrase_cat-core"/>
</dbReference>
<evidence type="ECO:0000259" key="22">
    <source>
        <dbReference type="PROSITE" id="PS50994"/>
    </source>
</evidence>
<dbReference type="SUPFAM" id="SSF53098">
    <property type="entry name" value="Ribonuclease H-like"/>
    <property type="match status" value="1"/>
</dbReference>
<dbReference type="Pfam" id="PF22936">
    <property type="entry name" value="Pol_BBD"/>
    <property type="match status" value="1"/>
</dbReference>
<evidence type="ECO:0000256" key="17">
    <source>
        <dbReference type="ARBA" id="ARBA00023113"/>
    </source>
</evidence>
<dbReference type="GO" id="GO:0006508">
    <property type="term" value="P:proteolysis"/>
    <property type="evidence" value="ECO:0007669"/>
    <property type="project" value="UniProtKB-KW"/>
</dbReference>
<evidence type="ECO:0000256" key="10">
    <source>
        <dbReference type="ARBA" id="ARBA00022801"/>
    </source>
</evidence>
<dbReference type="InterPro" id="IPR036397">
    <property type="entry name" value="RNaseH_sf"/>
</dbReference>
<evidence type="ECO:0000256" key="12">
    <source>
        <dbReference type="ARBA" id="ARBA00022842"/>
    </source>
</evidence>
<evidence type="ECO:0000256" key="19">
    <source>
        <dbReference type="ARBA" id="ARBA00048173"/>
    </source>
</evidence>
<dbReference type="GO" id="GO:0003723">
    <property type="term" value="F:RNA binding"/>
    <property type="evidence" value="ECO:0007669"/>
    <property type="project" value="UniProtKB-KW"/>
</dbReference>
<evidence type="ECO:0000313" key="24">
    <source>
        <dbReference type="Proteomes" id="UP000037035"/>
    </source>
</evidence>
<dbReference type="PANTHER" id="PTHR42648:SF11">
    <property type="entry name" value="TRANSPOSON TY4-P GAG-POL POLYPROTEIN"/>
    <property type="match status" value="1"/>
</dbReference>
<evidence type="ECO:0000256" key="16">
    <source>
        <dbReference type="ARBA" id="ARBA00022932"/>
    </source>
</evidence>
<dbReference type="GO" id="GO:0008233">
    <property type="term" value="F:peptidase activity"/>
    <property type="evidence" value="ECO:0007669"/>
    <property type="project" value="UniProtKB-KW"/>
</dbReference>
<dbReference type="InterPro" id="IPR012337">
    <property type="entry name" value="RNaseH-like_sf"/>
</dbReference>
<evidence type="ECO:0000256" key="1">
    <source>
        <dbReference type="ARBA" id="ARBA00002180"/>
    </source>
</evidence>
<feature type="domain" description="Integrase catalytic" evidence="22">
    <location>
        <begin position="356"/>
        <end position="544"/>
    </location>
</feature>
<gene>
    <name evidence="23" type="ORF">VP01_1542g2</name>
</gene>
<keyword evidence="16" id="KW-0239">DNA-directed DNA polymerase</keyword>
<keyword evidence="10" id="KW-0378">Hydrolase</keyword>
<dbReference type="PROSITE" id="PS50994">
    <property type="entry name" value="INTEGRASE"/>
    <property type="match status" value="1"/>
</dbReference>
<keyword evidence="3" id="KW-1188">Viral release from host cell</keyword>
<feature type="compositionally biased region" description="Polar residues" evidence="21">
    <location>
        <begin position="102"/>
        <end position="114"/>
    </location>
</feature>
<dbReference type="GO" id="GO:0046872">
    <property type="term" value="F:metal ion binding"/>
    <property type="evidence" value="ECO:0007669"/>
    <property type="project" value="UniProtKB-KW"/>
</dbReference>
<feature type="region of interest" description="Disordered" evidence="21">
    <location>
        <begin position="93"/>
        <end position="122"/>
    </location>
</feature>
<dbReference type="GO" id="GO:0032196">
    <property type="term" value="P:transposition"/>
    <property type="evidence" value="ECO:0007669"/>
    <property type="project" value="UniProtKB-KW"/>
</dbReference>
<keyword evidence="4" id="KW-0645">Protease</keyword>
<dbReference type="AlphaFoldDB" id="A0A0L6VIC2"/>
<dbReference type="GO" id="GO:0015074">
    <property type="term" value="P:DNA integration"/>
    <property type="evidence" value="ECO:0007669"/>
    <property type="project" value="UniProtKB-KW"/>
</dbReference>
<sequence>DSIEQFVTETKIAIKKLVDVGIDLPQDVLAYLILFKFPATLHSLKRQVMHSDKELNVQFVCNHLIQYNNEAKAETKDDTMTTDAVLFSNKDMRKNNPRFGKNKNTTRCTQNYHNPKQDDKHNTDSCWHLHPEKAPDWWKEEQAKWKARKSETNYFMSLLTLWVEKGDNKSRIILDSGASAQVFNDEQFFTHITRGKFDEIKTGKEDSTLPIKGKGTVRMKWGNRVIQLEDCLYVPDIVINLVSAGTLDKKGCQTLSDTGKFLVKKIGTIVLEGRVTGNLFTINNPTSIGHGNNEALYLTKKDQIREIHESYGHASIQRLGQILPTQISNQDRLNFQCKSCIVSKISKKPFKLSSQTVNKPWERIQLDLIGPIKPQSLGQHKCILSVTDNATGYLAGFPLAHKSDTADTLIKIPENEKKRMGYYPNQICSDGGGEFVGTRAERANRTIVESMRATFKAFTLKKNLWHYVVKACCLALNQIPKKGEALSPWEVMQGYKLPDNYLKPLGNPVIYLCNRRKKGEKLAEKGREGSLIGYNPALRSYKIYTSDGSIVDTKHTH</sequence>
<accession>A0A0L6VIC2</accession>
<keyword evidence="18" id="KW-0233">DNA recombination</keyword>
<comment type="catalytic activity">
    <reaction evidence="20">
        <text>DNA(n) + a 2'-deoxyribonucleoside 5'-triphosphate = DNA(n+1) + diphosphate</text>
        <dbReference type="Rhea" id="RHEA:22508"/>
        <dbReference type="Rhea" id="RHEA-COMP:17339"/>
        <dbReference type="Rhea" id="RHEA-COMP:17340"/>
        <dbReference type="ChEBI" id="CHEBI:33019"/>
        <dbReference type="ChEBI" id="CHEBI:61560"/>
        <dbReference type="ChEBI" id="CHEBI:173112"/>
        <dbReference type="EC" id="2.7.7.7"/>
    </reaction>
</comment>
<evidence type="ECO:0000256" key="21">
    <source>
        <dbReference type="SAM" id="MobiDB-lite"/>
    </source>
</evidence>